<comment type="caution">
    <text evidence="1">The sequence shown here is derived from an EMBL/GenBank/DDBJ whole genome shotgun (WGS) entry which is preliminary data.</text>
</comment>
<dbReference type="AlphaFoldDB" id="A0A4S8RU82"/>
<evidence type="ECO:0000313" key="1">
    <source>
        <dbReference type="EMBL" id="THV61411.1"/>
    </source>
</evidence>
<evidence type="ECO:0000313" key="2">
    <source>
        <dbReference type="Proteomes" id="UP000310406"/>
    </source>
</evidence>
<gene>
    <name evidence="1" type="ORF">EZV76_03530</name>
</gene>
<dbReference type="OrthoDB" id="1453329at2"/>
<accession>A0A4S8RU82</accession>
<dbReference type="EMBL" id="SNTZ01000001">
    <property type="protein sequence ID" value="THV61411.1"/>
    <property type="molecule type" value="Genomic_DNA"/>
</dbReference>
<organism evidence="1 2">
    <name type="scientific">Flagellimonas alvinocaridis</name>
    <dbReference type="NCBI Taxonomy" id="2530200"/>
    <lineage>
        <taxon>Bacteria</taxon>
        <taxon>Pseudomonadati</taxon>
        <taxon>Bacteroidota</taxon>
        <taxon>Flavobacteriia</taxon>
        <taxon>Flavobacteriales</taxon>
        <taxon>Flavobacteriaceae</taxon>
        <taxon>Flagellimonas</taxon>
    </lineage>
</organism>
<dbReference type="RefSeq" id="WP_136565189.1">
    <property type="nucleotide sequence ID" value="NZ_SNTZ01000001.1"/>
</dbReference>
<name>A0A4S8RU82_9FLAO</name>
<sequence>MLRLLALPFVSVILVTILMASPFVPLLGKEYCTAIILGSSEEENNSKETTGSKNFESKFFLLRNFFPVDSTLNQEKDFDALTYIFRVLDCTIEILDPPPKRLI</sequence>
<reference evidence="1 2" key="1">
    <citation type="submission" date="2019-03" db="EMBL/GenBank/DDBJ databases">
        <title>Muricauda SCR12 sp.nov, a marine bacterium isolated from Pacific Ocean:the Okinawa trough.</title>
        <authorList>
            <person name="Liu L."/>
        </authorList>
    </citation>
    <scope>NUCLEOTIDE SEQUENCE [LARGE SCALE GENOMIC DNA]</scope>
    <source>
        <strain evidence="1 2">SCR12</strain>
    </source>
</reference>
<dbReference type="Proteomes" id="UP000310406">
    <property type="component" value="Unassembled WGS sequence"/>
</dbReference>
<keyword evidence="2" id="KW-1185">Reference proteome</keyword>
<protein>
    <submittedName>
        <fullName evidence="1">Uncharacterized protein</fullName>
    </submittedName>
</protein>
<proteinExistence type="predicted"/>